<reference evidence="2" key="1">
    <citation type="submission" date="2022-11" db="UniProtKB">
        <authorList>
            <consortium name="WormBaseParasite"/>
        </authorList>
    </citation>
    <scope>IDENTIFICATION</scope>
</reference>
<accession>A0AC34F319</accession>
<organism evidence="1 2">
    <name type="scientific">Panagrolaimus sp. ES5</name>
    <dbReference type="NCBI Taxonomy" id="591445"/>
    <lineage>
        <taxon>Eukaryota</taxon>
        <taxon>Metazoa</taxon>
        <taxon>Ecdysozoa</taxon>
        <taxon>Nematoda</taxon>
        <taxon>Chromadorea</taxon>
        <taxon>Rhabditida</taxon>
        <taxon>Tylenchina</taxon>
        <taxon>Panagrolaimomorpha</taxon>
        <taxon>Panagrolaimoidea</taxon>
        <taxon>Panagrolaimidae</taxon>
        <taxon>Panagrolaimus</taxon>
    </lineage>
</organism>
<proteinExistence type="predicted"/>
<evidence type="ECO:0000313" key="1">
    <source>
        <dbReference type="Proteomes" id="UP000887579"/>
    </source>
</evidence>
<dbReference type="WBParaSite" id="ES5_v2.g11276.t1">
    <property type="protein sequence ID" value="ES5_v2.g11276.t1"/>
    <property type="gene ID" value="ES5_v2.g11276"/>
</dbReference>
<dbReference type="Proteomes" id="UP000887579">
    <property type="component" value="Unplaced"/>
</dbReference>
<name>A0AC34F319_9BILA</name>
<protein>
    <submittedName>
        <fullName evidence="2">TROVE domain-containing protein</fullName>
    </submittedName>
</protein>
<sequence>MAGPDVFNLDVLLQSIAQLDEFKNGQMKKIRGDQVQNNAGGFVFQVSDDIRVRRFIILGTTGGSYYATEKELTMENVTAVIEIIKKGKGALVLQEVVDISLAGRAPKQETTLFALALCAKASYFKRSDLGDAENLQYEKYLAMLQKTAASVVPKVCRIPTHLFSYVNYCEMIAKSCGEKSGWGRQMRRTIAEWYLNQEPKALAMHITKYPSRNGWAHKDLLRLSHPNVSKKSDNALLYDHLLSFAVHGELDLAKNEVDYTPPSKKKRDYKVVAEKTQEIVQHESIKFLQHLVELKKLTTENDDPKKCCYLIHEYGYVREHIPSELLNSAVVWKALLKNMPMTALIRNLSKLSSLQIIDGSDKENQEYVDLVISKITDEAALKRAKIHPLNVLTAAVQYRAGRGLKGKLTWEVNESISKALDDAFYKSFHNVEATNKRFLLAFDVSGSMTSTNKRFLLAFDVSGSMTCPISGSQISCREASAALGMVAMKTEPIAETMCFHTDGFIPLNINKDQSLTKILETIDALPFGGTDCAQPMLWALENKKEFDVFIVYTDSETWFGDIHPFEAMKKYRKEMNIPDAKLIVMGMAANEFTIADPSDPNMLDVVGFDSGVPEVIRGFVLGEI</sequence>
<evidence type="ECO:0000313" key="2">
    <source>
        <dbReference type="WBParaSite" id="ES5_v2.g11276.t1"/>
    </source>
</evidence>